<name>A0A484LCQ9_9ASTE</name>
<protein>
    <submittedName>
        <fullName evidence="1">Uncharacterized protein</fullName>
    </submittedName>
</protein>
<dbReference type="Proteomes" id="UP000595140">
    <property type="component" value="Unassembled WGS sequence"/>
</dbReference>
<dbReference type="AlphaFoldDB" id="A0A484LCQ9"/>
<reference evidence="1 2" key="1">
    <citation type="submission" date="2018-04" db="EMBL/GenBank/DDBJ databases">
        <authorList>
            <person name="Vogel A."/>
        </authorList>
    </citation>
    <scope>NUCLEOTIDE SEQUENCE [LARGE SCALE GENOMIC DNA]</scope>
</reference>
<evidence type="ECO:0000313" key="2">
    <source>
        <dbReference type="Proteomes" id="UP000595140"/>
    </source>
</evidence>
<sequence>MVIIPNTLQPKGFQKSTFLYRKHIDPIFHGDNKTRSCPAPLRSLRLPSFNFSRVQEMKEIMMCEGQWSRHLTLSCAKRQKCNL</sequence>
<dbReference type="EMBL" id="OOIL02001316">
    <property type="protein sequence ID" value="VFQ74150.1"/>
    <property type="molecule type" value="Genomic_DNA"/>
</dbReference>
<keyword evidence="2" id="KW-1185">Reference proteome</keyword>
<evidence type="ECO:0000313" key="1">
    <source>
        <dbReference type="EMBL" id="VFQ74150.1"/>
    </source>
</evidence>
<proteinExistence type="predicted"/>
<organism evidence="1 2">
    <name type="scientific">Cuscuta campestris</name>
    <dbReference type="NCBI Taxonomy" id="132261"/>
    <lineage>
        <taxon>Eukaryota</taxon>
        <taxon>Viridiplantae</taxon>
        <taxon>Streptophyta</taxon>
        <taxon>Embryophyta</taxon>
        <taxon>Tracheophyta</taxon>
        <taxon>Spermatophyta</taxon>
        <taxon>Magnoliopsida</taxon>
        <taxon>eudicotyledons</taxon>
        <taxon>Gunneridae</taxon>
        <taxon>Pentapetalae</taxon>
        <taxon>asterids</taxon>
        <taxon>lamiids</taxon>
        <taxon>Solanales</taxon>
        <taxon>Convolvulaceae</taxon>
        <taxon>Cuscuteae</taxon>
        <taxon>Cuscuta</taxon>
        <taxon>Cuscuta subgen. Grammica</taxon>
        <taxon>Cuscuta sect. Cleistogrammica</taxon>
    </lineage>
</organism>
<gene>
    <name evidence="1" type="ORF">CCAM_LOCUS15926</name>
</gene>
<accession>A0A484LCQ9</accession>